<dbReference type="InterPro" id="IPR000719">
    <property type="entry name" value="Prot_kinase_dom"/>
</dbReference>
<dbReference type="SUPFAM" id="SSF56112">
    <property type="entry name" value="Protein kinase-like (PK-like)"/>
    <property type="match status" value="1"/>
</dbReference>
<dbReference type="Gene3D" id="1.10.510.10">
    <property type="entry name" value="Transferase(Phosphotransferase) domain 1"/>
    <property type="match status" value="1"/>
</dbReference>
<comment type="caution">
    <text evidence="5">The sequence shown here is derived from an EMBL/GenBank/DDBJ whole genome shotgun (WGS) entry which is preliminary data.</text>
</comment>
<dbReference type="Gene3D" id="3.30.200.20">
    <property type="entry name" value="Phosphorylase Kinase, domain 1"/>
    <property type="match status" value="1"/>
</dbReference>
<dbReference type="EMBL" id="CAXAMM010039714">
    <property type="protein sequence ID" value="CAK9088535.1"/>
    <property type="molecule type" value="Genomic_DNA"/>
</dbReference>
<sequence>MRLSQGIAEWFEKKPRQTTLSSWEYSFKDLHEATDGFSSSKRLGSGTSSVYKGMLKGSQVAVKAVRDSGEDFQEEVRILSRFRHPNLVRLLGWSKQKDFLVYELLCGGDLHYHLERSRSGEVFPASRRRLAAYQAACGLSYMMNSEPKAFHRDIKPANILFDSHGTAKMADFGLAGTIKDNKAHLTVDRISGTPGYACPIYIQSGQVSEQTEVYSFGTVLLELMVNLAPALMDDKGGLVYPLLQCVQPAAPGALSRVFTHVEPTAGWTALELEELGKLALRCVSFTPELRPLFDEILQGLRPDEEIKRVALEDPFSKETGPRQEPESSKPPGEDNLDTAGAQRFEGNIIFSEETVSHSHDARLVFKA</sequence>
<evidence type="ECO:0000256" key="3">
    <source>
        <dbReference type="SAM" id="MobiDB-lite"/>
    </source>
</evidence>
<dbReference type="PANTHER" id="PTHR27001">
    <property type="entry name" value="OS01G0253100 PROTEIN"/>
    <property type="match status" value="1"/>
</dbReference>
<dbReference type="SMART" id="SM00220">
    <property type="entry name" value="S_TKc"/>
    <property type="match status" value="1"/>
</dbReference>
<dbReference type="Pfam" id="PF00069">
    <property type="entry name" value="Pkinase"/>
    <property type="match status" value="1"/>
</dbReference>
<organism evidence="5 6">
    <name type="scientific">Durusdinium trenchii</name>
    <dbReference type="NCBI Taxonomy" id="1381693"/>
    <lineage>
        <taxon>Eukaryota</taxon>
        <taxon>Sar</taxon>
        <taxon>Alveolata</taxon>
        <taxon>Dinophyceae</taxon>
        <taxon>Suessiales</taxon>
        <taxon>Symbiodiniaceae</taxon>
        <taxon>Durusdinium</taxon>
    </lineage>
</organism>
<proteinExistence type="predicted"/>
<protein>
    <submittedName>
        <fullName evidence="5">Cysteine-rich receptor-like protein kinase 2 (Cysteine-rich RLK2)</fullName>
    </submittedName>
</protein>
<keyword evidence="1" id="KW-0547">Nucleotide-binding</keyword>
<dbReference type="Proteomes" id="UP001642464">
    <property type="component" value="Unassembled WGS sequence"/>
</dbReference>
<keyword evidence="2" id="KW-0067">ATP-binding</keyword>
<dbReference type="PANTHER" id="PTHR27001:SF931">
    <property type="entry name" value="OS11G0664100 PROTEIN"/>
    <property type="match status" value="1"/>
</dbReference>
<dbReference type="InterPro" id="IPR011009">
    <property type="entry name" value="Kinase-like_dom_sf"/>
</dbReference>
<feature type="non-terminal residue" evidence="5">
    <location>
        <position position="367"/>
    </location>
</feature>
<accession>A0ABP0QL15</accession>
<feature type="domain" description="Protein kinase" evidence="4">
    <location>
        <begin position="37"/>
        <end position="306"/>
    </location>
</feature>
<feature type="region of interest" description="Disordered" evidence="3">
    <location>
        <begin position="308"/>
        <end position="343"/>
    </location>
</feature>
<evidence type="ECO:0000256" key="2">
    <source>
        <dbReference type="ARBA" id="ARBA00022840"/>
    </source>
</evidence>
<evidence type="ECO:0000259" key="4">
    <source>
        <dbReference type="PROSITE" id="PS50011"/>
    </source>
</evidence>
<dbReference type="PROSITE" id="PS50011">
    <property type="entry name" value="PROTEIN_KINASE_DOM"/>
    <property type="match status" value="1"/>
</dbReference>
<feature type="compositionally biased region" description="Basic and acidic residues" evidence="3">
    <location>
        <begin position="308"/>
        <end position="327"/>
    </location>
</feature>
<evidence type="ECO:0000256" key="1">
    <source>
        <dbReference type="ARBA" id="ARBA00022741"/>
    </source>
</evidence>
<reference evidence="5 6" key="1">
    <citation type="submission" date="2024-02" db="EMBL/GenBank/DDBJ databases">
        <authorList>
            <person name="Chen Y."/>
            <person name="Shah S."/>
            <person name="Dougan E. K."/>
            <person name="Thang M."/>
            <person name="Chan C."/>
        </authorList>
    </citation>
    <scope>NUCLEOTIDE SEQUENCE [LARGE SCALE GENOMIC DNA]</scope>
</reference>
<evidence type="ECO:0000313" key="6">
    <source>
        <dbReference type="Proteomes" id="UP001642464"/>
    </source>
</evidence>
<keyword evidence="6" id="KW-1185">Reference proteome</keyword>
<name>A0ABP0QL15_9DINO</name>
<evidence type="ECO:0000313" key="5">
    <source>
        <dbReference type="EMBL" id="CAK9088535.1"/>
    </source>
</evidence>
<gene>
    <name evidence="5" type="ORF">SCF082_LOCUS41809</name>
</gene>